<dbReference type="Proteomes" id="UP000435837">
    <property type="component" value="Unassembled WGS sequence"/>
</dbReference>
<proteinExistence type="predicted"/>
<dbReference type="EMBL" id="BLIN01000001">
    <property type="protein sequence ID" value="GFE03944.1"/>
    <property type="molecule type" value="Genomic_DNA"/>
</dbReference>
<protein>
    <submittedName>
        <fullName evidence="2">Uncharacterized protein</fullName>
    </submittedName>
</protein>
<sequence>MGVADVVADEGVAGRSVVARVRWMGAGSGGGGTEVLAGAFAVVLVGRRGEAVVAVAPPETLVVVFAVVLTGELMVEVVTDVPVRRLGAVLTAIPVGALLVVLAEVTVGGLVIA</sequence>
<evidence type="ECO:0000313" key="2">
    <source>
        <dbReference type="EMBL" id="GFE03944.1"/>
    </source>
</evidence>
<feature type="transmembrane region" description="Helical" evidence="1">
    <location>
        <begin position="51"/>
        <end position="69"/>
    </location>
</feature>
<accession>A0A640RYR6</accession>
<evidence type="ECO:0000313" key="3">
    <source>
        <dbReference type="Proteomes" id="UP000435837"/>
    </source>
</evidence>
<evidence type="ECO:0000256" key="1">
    <source>
        <dbReference type="SAM" id="Phobius"/>
    </source>
</evidence>
<organism evidence="2 3">
    <name type="scientific">Streptomyces caniferus</name>
    <dbReference type="NCBI Taxonomy" id="285557"/>
    <lineage>
        <taxon>Bacteria</taxon>
        <taxon>Bacillati</taxon>
        <taxon>Actinomycetota</taxon>
        <taxon>Actinomycetes</taxon>
        <taxon>Kitasatosporales</taxon>
        <taxon>Streptomycetaceae</taxon>
        <taxon>Streptomyces</taxon>
    </lineage>
</organism>
<feature type="transmembrane region" description="Helical" evidence="1">
    <location>
        <begin position="89"/>
        <end position="112"/>
    </location>
</feature>
<name>A0A640RYR6_9ACTN</name>
<feature type="transmembrane region" description="Helical" evidence="1">
    <location>
        <begin position="23"/>
        <end position="44"/>
    </location>
</feature>
<dbReference type="AlphaFoldDB" id="A0A640RYR6"/>
<gene>
    <name evidence="2" type="ORF">Scani_02120</name>
</gene>
<comment type="caution">
    <text evidence="2">The sequence shown here is derived from an EMBL/GenBank/DDBJ whole genome shotgun (WGS) entry which is preliminary data.</text>
</comment>
<reference evidence="2 3" key="1">
    <citation type="submission" date="2019-12" db="EMBL/GenBank/DDBJ databases">
        <title>Whole genome shotgun sequence of Streptomyces caniferus NBRC 15389.</title>
        <authorList>
            <person name="Ichikawa N."/>
            <person name="Kimura A."/>
            <person name="Kitahashi Y."/>
            <person name="Komaki H."/>
            <person name="Tamura T."/>
        </authorList>
    </citation>
    <scope>NUCLEOTIDE SEQUENCE [LARGE SCALE GENOMIC DNA]</scope>
    <source>
        <strain evidence="2 3">NBRC 15389</strain>
    </source>
</reference>
<keyword evidence="1" id="KW-0472">Membrane</keyword>
<keyword evidence="1" id="KW-1133">Transmembrane helix</keyword>
<keyword evidence="1" id="KW-0812">Transmembrane</keyword>